<dbReference type="Pfam" id="PF02581">
    <property type="entry name" value="TMP-TENI"/>
    <property type="match status" value="1"/>
</dbReference>
<comment type="pathway">
    <text evidence="1 9 11">Cofactor biosynthesis; thiamine diphosphate biosynthesis; thiamine phosphate from 4-amino-2-methyl-5-diphosphomethylpyrimidine and 4-methyl-5-(2-phosphoethyl)-thiazole: step 1/1.</text>
</comment>
<gene>
    <name evidence="9" type="primary">thiE</name>
    <name evidence="13" type="ORF">BHW43_09435</name>
</gene>
<comment type="function">
    <text evidence="9">Condenses 4-methyl-5-(beta-hydroxyethyl)thiazole monophosphate (THZ-P) and 2-methyl-4-amino-5-hydroxymethyl pyrimidine pyrophosphate (HMP-PP) to form thiamine monophosphate (TMP).</text>
</comment>
<evidence type="ECO:0000256" key="4">
    <source>
        <dbReference type="ARBA" id="ARBA00022842"/>
    </source>
</evidence>
<name>A0A1Q6R2B4_9FIRM</name>
<keyword evidence="3 9" id="KW-0479">Metal-binding</keyword>
<evidence type="ECO:0000256" key="9">
    <source>
        <dbReference type="HAMAP-Rule" id="MF_00097"/>
    </source>
</evidence>
<protein>
    <recommendedName>
        <fullName evidence="9">Thiamine-phosphate synthase</fullName>
        <shortName evidence="9">TP synthase</shortName>
        <shortName evidence="9">TPS</shortName>
        <ecNumber evidence="9">2.5.1.3</ecNumber>
    </recommendedName>
    <alternativeName>
        <fullName evidence="9">Thiamine-phosphate pyrophosphorylase</fullName>
        <shortName evidence="9">TMP pyrophosphorylase</shortName>
        <shortName evidence="9">TMP-PPase</shortName>
    </alternativeName>
</protein>
<feature type="binding site" evidence="9">
    <location>
        <position position="80"/>
    </location>
    <ligand>
        <name>4-amino-2-methyl-5-(diphosphooxymethyl)pyrimidine</name>
        <dbReference type="ChEBI" id="CHEBI:57841"/>
    </ligand>
</feature>
<dbReference type="PANTHER" id="PTHR20857:SF23">
    <property type="entry name" value="THIAMINE BIOSYNTHETIC BIFUNCTIONAL ENZYME"/>
    <property type="match status" value="1"/>
</dbReference>
<evidence type="ECO:0000313" key="14">
    <source>
        <dbReference type="Proteomes" id="UP000186777"/>
    </source>
</evidence>
<feature type="binding site" evidence="9">
    <location>
        <begin position="48"/>
        <end position="52"/>
    </location>
    <ligand>
        <name>4-amino-2-methyl-5-(diphosphooxymethyl)pyrimidine</name>
        <dbReference type="ChEBI" id="CHEBI:57841"/>
    </ligand>
</feature>
<dbReference type="FunFam" id="3.20.20.70:FF:000096">
    <property type="entry name" value="Thiamine-phosphate synthase"/>
    <property type="match status" value="1"/>
</dbReference>
<evidence type="ECO:0000256" key="6">
    <source>
        <dbReference type="ARBA" id="ARBA00047334"/>
    </source>
</evidence>
<dbReference type="GO" id="GO:0004789">
    <property type="term" value="F:thiamine-phosphate diphosphorylase activity"/>
    <property type="evidence" value="ECO:0007669"/>
    <property type="project" value="UniProtKB-UniRule"/>
</dbReference>
<comment type="catalytic activity">
    <reaction evidence="7 9 10">
        <text>2-(2-carboxy-4-methylthiazol-5-yl)ethyl phosphate + 4-amino-2-methyl-5-(diphosphooxymethyl)pyrimidine + 2 H(+) = thiamine phosphate + CO2 + diphosphate</text>
        <dbReference type="Rhea" id="RHEA:47848"/>
        <dbReference type="ChEBI" id="CHEBI:15378"/>
        <dbReference type="ChEBI" id="CHEBI:16526"/>
        <dbReference type="ChEBI" id="CHEBI:33019"/>
        <dbReference type="ChEBI" id="CHEBI:37575"/>
        <dbReference type="ChEBI" id="CHEBI:57841"/>
        <dbReference type="ChEBI" id="CHEBI:62890"/>
        <dbReference type="EC" id="2.5.1.3"/>
    </reaction>
</comment>
<evidence type="ECO:0000256" key="8">
    <source>
        <dbReference type="ARBA" id="ARBA00047883"/>
    </source>
</evidence>
<dbReference type="PANTHER" id="PTHR20857">
    <property type="entry name" value="THIAMINE-PHOSPHATE PYROPHOSPHORYLASE"/>
    <property type="match status" value="1"/>
</dbReference>
<dbReference type="EC" id="2.5.1.3" evidence="9"/>
<organism evidence="13 14">
    <name type="scientific">Phascolarctobacterium succinatutens</name>
    <dbReference type="NCBI Taxonomy" id="626940"/>
    <lineage>
        <taxon>Bacteria</taxon>
        <taxon>Bacillati</taxon>
        <taxon>Bacillota</taxon>
        <taxon>Negativicutes</taxon>
        <taxon>Acidaminococcales</taxon>
        <taxon>Acidaminococcaceae</taxon>
        <taxon>Phascolarctobacterium</taxon>
    </lineage>
</organism>
<accession>A0A1Q6R2B4</accession>
<keyword evidence="4 9" id="KW-0460">Magnesium</keyword>
<evidence type="ECO:0000256" key="11">
    <source>
        <dbReference type="RuleBase" id="RU004253"/>
    </source>
</evidence>
<dbReference type="InterPro" id="IPR036206">
    <property type="entry name" value="ThiamineP_synth_sf"/>
</dbReference>
<feature type="binding site" evidence="9">
    <location>
        <begin position="195"/>
        <end position="196"/>
    </location>
    <ligand>
        <name>2-[(2R,5Z)-2-carboxy-4-methylthiazol-5(2H)-ylidene]ethyl phosphate</name>
        <dbReference type="ChEBI" id="CHEBI:62899"/>
    </ligand>
</feature>
<proteinExistence type="inferred from homology"/>
<feature type="binding site" evidence="9">
    <location>
        <position position="148"/>
    </location>
    <ligand>
        <name>4-amino-2-methyl-5-(diphosphooxymethyl)pyrimidine</name>
        <dbReference type="ChEBI" id="CHEBI:57841"/>
    </ligand>
</feature>
<comment type="catalytic activity">
    <reaction evidence="6 9 10">
        <text>4-methyl-5-(2-phosphooxyethyl)-thiazole + 4-amino-2-methyl-5-(diphosphooxymethyl)pyrimidine + H(+) = thiamine phosphate + diphosphate</text>
        <dbReference type="Rhea" id="RHEA:22328"/>
        <dbReference type="ChEBI" id="CHEBI:15378"/>
        <dbReference type="ChEBI" id="CHEBI:33019"/>
        <dbReference type="ChEBI" id="CHEBI:37575"/>
        <dbReference type="ChEBI" id="CHEBI:57841"/>
        <dbReference type="ChEBI" id="CHEBI:58296"/>
        <dbReference type="EC" id="2.5.1.3"/>
    </reaction>
</comment>
<feature type="domain" description="Thiamine phosphate synthase/TenI" evidence="12">
    <location>
        <begin position="26"/>
        <end position="198"/>
    </location>
</feature>
<dbReference type="GO" id="GO:0009229">
    <property type="term" value="P:thiamine diphosphate biosynthetic process"/>
    <property type="evidence" value="ECO:0007669"/>
    <property type="project" value="UniProtKB-UniRule"/>
</dbReference>
<dbReference type="InterPro" id="IPR013785">
    <property type="entry name" value="Aldolase_TIM"/>
</dbReference>
<feature type="binding site" evidence="9">
    <location>
        <position position="119"/>
    </location>
    <ligand>
        <name>4-amino-2-methyl-5-(diphosphooxymethyl)pyrimidine</name>
        <dbReference type="ChEBI" id="CHEBI:57841"/>
    </ligand>
</feature>
<dbReference type="RefSeq" id="WP_303680359.1">
    <property type="nucleotide sequence ID" value="NZ_MNTG01000044.1"/>
</dbReference>
<dbReference type="EMBL" id="MNTG01000044">
    <property type="protein sequence ID" value="OLA36524.1"/>
    <property type="molecule type" value="Genomic_DNA"/>
</dbReference>
<comment type="similarity">
    <text evidence="9 10">Belongs to the thiamine-phosphate synthase family.</text>
</comment>
<dbReference type="NCBIfam" id="TIGR00693">
    <property type="entry name" value="thiE"/>
    <property type="match status" value="1"/>
</dbReference>
<keyword evidence="2 9" id="KW-0808">Transferase</keyword>
<sequence>MKAQPDYSIYLVTDDGCLQGRALIDCLQGRALIDCVHEALEGGVTLVQYRAKTASSAEMYAEALQLKALCDSFKVPLIINDRLDIAMAVGAAGVHLGQDDLPCAAARKILGEDYIIGVSAHNPAEAKAALQSGADYLGCGAVFGTATKANVKKLGTDGLAAICKAKGLPVVGIGGVTADNYREVRAAGADGAAIVSGILAQPDINATVRAIAKVSQEFAK</sequence>
<dbReference type="GO" id="GO:0000287">
    <property type="term" value="F:magnesium ion binding"/>
    <property type="evidence" value="ECO:0007669"/>
    <property type="project" value="UniProtKB-UniRule"/>
</dbReference>
<dbReference type="InterPro" id="IPR034291">
    <property type="entry name" value="TMP_synthase"/>
</dbReference>
<feature type="binding site" evidence="9">
    <location>
        <position position="81"/>
    </location>
    <ligand>
        <name>Mg(2+)</name>
        <dbReference type="ChEBI" id="CHEBI:18420"/>
    </ligand>
</feature>
<dbReference type="CDD" id="cd00564">
    <property type="entry name" value="TMP_TenI"/>
    <property type="match status" value="1"/>
</dbReference>
<dbReference type="Proteomes" id="UP000186777">
    <property type="component" value="Unassembled WGS sequence"/>
</dbReference>
<evidence type="ECO:0000313" key="13">
    <source>
        <dbReference type="EMBL" id="OLA36524.1"/>
    </source>
</evidence>
<evidence type="ECO:0000256" key="1">
    <source>
        <dbReference type="ARBA" id="ARBA00005165"/>
    </source>
</evidence>
<feature type="binding site" evidence="9">
    <location>
        <begin position="145"/>
        <end position="147"/>
    </location>
    <ligand>
        <name>2-[(2R,5Z)-2-carboxy-4-methylthiazol-5(2H)-ylidene]ethyl phosphate</name>
        <dbReference type="ChEBI" id="CHEBI:62899"/>
    </ligand>
</feature>
<evidence type="ECO:0000256" key="10">
    <source>
        <dbReference type="RuleBase" id="RU003826"/>
    </source>
</evidence>
<dbReference type="InterPro" id="IPR022998">
    <property type="entry name" value="ThiamineP_synth_TenI"/>
</dbReference>
<feature type="binding site" evidence="9">
    <location>
        <position position="175"/>
    </location>
    <ligand>
        <name>2-[(2R,5Z)-2-carboxy-4-methylthiazol-5(2H)-ylidene]ethyl phosphate</name>
        <dbReference type="ChEBI" id="CHEBI:62899"/>
    </ligand>
</feature>
<evidence type="ECO:0000259" key="12">
    <source>
        <dbReference type="Pfam" id="PF02581"/>
    </source>
</evidence>
<keyword evidence="5 9" id="KW-0784">Thiamine biosynthesis</keyword>
<dbReference type="STRING" id="626940.BHW43_09435"/>
<evidence type="ECO:0000256" key="5">
    <source>
        <dbReference type="ARBA" id="ARBA00022977"/>
    </source>
</evidence>
<evidence type="ECO:0000256" key="3">
    <source>
        <dbReference type="ARBA" id="ARBA00022723"/>
    </source>
</evidence>
<dbReference type="AlphaFoldDB" id="A0A1Q6R2B4"/>
<evidence type="ECO:0000256" key="2">
    <source>
        <dbReference type="ARBA" id="ARBA00022679"/>
    </source>
</evidence>
<dbReference type="UniPathway" id="UPA00060">
    <property type="reaction ID" value="UER00141"/>
</dbReference>
<comment type="caution">
    <text evidence="13">The sequence shown here is derived from an EMBL/GenBank/DDBJ whole genome shotgun (WGS) entry which is preliminary data.</text>
</comment>
<evidence type="ECO:0000256" key="7">
    <source>
        <dbReference type="ARBA" id="ARBA00047851"/>
    </source>
</evidence>
<dbReference type="HAMAP" id="MF_00097">
    <property type="entry name" value="TMP_synthase"/>
    <property type="match status" value="1"/>
</dbReference>
<dbReference type="GO" id="GO:0009228">
    <property type="term" value="P:thiamine biosynthetic process"/>
    <property type="evidence" value="ECO:0007669"/>
    <property type="project" value="UniProtKB-KW"/>
</dbReference>
<dbReference type="SUPFAM" id="SSF51391">
    <property type="entry name" value="Thiamin phosphate synthase"/>
    <property type="match status" value="1"/>
</dbReference>
<feature type="binding site" evidence="9">
    <location>
        <position position="100"/>
    </location>
    <ligand>
        <name>Mg(2+)</name>
        <dbReference type="ChEBI" id="CHEBI:18420"/>
    </ligand>
</feature>
<dbReference type="Gene3D" id="3.20.20.70">
    <property type="entry name" value="Aldolase class I"/>
    <property type="match status" value="1"/>
</dbReference>
<reference evidence="13 14" key="1">
    <citation type="journal article" date="2016" name="Nat. Biotechnol.">
        <title>Measurement of bacterial replication rates in microbial communities.</title>
        <authorList>
            <person name="Brown C.T."/>
            <person name="Olm M.R."/>
            <person name="Thomas B.C."/>
            <person name="Banfield J.F."/>
        </authorList>
    </citation>
    <scope>NUCLEOTIDE SEQUENCE [LARGE SCALE GENOMIC DNA]</scope>
    <source>
        <strain evidence="13">46_33</strain>
    </source>
</reference>
<comment type="catalytic activity">
    <reaction evidence="8 9 10">
        <text>2-[(2R,5Z)-2-carboxy-4-methylthiazol-5(2H)-ylidene]ethyl phosphate + 4-amino-2-methyl-5-(diphosphooxymethyl)pyrimidine + 2 H(+) = thiamine phosphate + CO2 + diphosphate</text>
        <dbReference type="Rhea" id="RHEA:47844"/>
        <dbReference type="ChEBI" id="CHEBI:15378"/>
        <dbReference type="ChEBI" id="CHEBI:16526"/>
        <dbReference type="ChEBI" id="CHEBI:33019"/>
        <dbReference type="ChEBI" id="CHEBI:37575"/>
        <dbReference type="ChEBI" id="CHEBI:57841"/>
        <dbReference type="ChEBI" id="CHEBI:62899"/>
        <dbReference type="EC" id="2.5.1.3"/>
    </reaction>
</comment>
<comment type="cofactor">
    <cofactor evidence="9">
        <name>Mg(2+)</name>
        <dbReference type="ChEBI" id="CHEBI:18420"/>
    </cofactor>
    <text evidence="9">Binds 1 Mg(2+) ion per subunit.</text>
</comment>
<dbReference type="GO" id="GO:0005737">
    <property type="term" value="C:cytoplasm"/>
    <property type="evidence" value="ECO:0007669"/>
    <property type="project" value="TreeGrafter"/>
</dbReference>